<accession>A0A4C1UT96</accession>
<sequence length="113" mass="12263">MLIDKCRVAEYSFVQIGANIATSIAVSSLSGRLGASALPTTFDYHTSARVQDSMTSIASSENNMMSAHASSLFLYSYTKRKDLVVLNMHFVKNMGIKSKGVKLAAHKFPANIT</sequence>
<name>A0A4C1UT96_EUMVA</name>
<proteinExistence type="predicted"/>
<dbReference type="AlphaFoldDB" id="A0A4C1UT96"/>
<comment type="caution">
    <text evidence="1">The sequence shown here is derived from an EMBL/GenBank/DDBJ whole genome shotgun (WGS) entry which is preliminary data.</text>
</comment>
<evidence type="ECO:0000313" key="1">
    <source>
        <dbReference type="EMBL" id="GBP29450.1"/>
    </source>
</evidence>
<dbReference type="EMBL" id="BGZK01000220">
    <property type="protein sequence ID" value="GBP29450.1"/>
    <property type="molecule type" value="Genomic_DNA"/>
</dbReference>
<keyword evidence="2" id="KW-1185">Reference proteome</keyword>
<organism evidence="1 2">
    <name type="scientific">Eumeta variegata</name>
    <name type="common">Bagworm moth</name>
    <name type="synonym">Eumeta japonica</name>
    <dbReference type="NCBI Taxonomy" id="151549"/>
    <lineage>
        <taxon>Eukaryota</taxon>
        <taxon>Metazoa</taxon>
        <taxon>Ecdysozoa</taxon>
        <taxon>Arthropoda</taxon>
        <taxon>Hexapoda</taxon>
        <taxon>Insecta</taxon>
        <taxon>Pterygota</taxon>
        <taxon>Neoptera</taxon>
        <taxon>Endopterygota</taxon>
        <taxon>Lepidoptera</taxon>
        <taxon>Glossata</taxon>
        <taxon>Ditrysia</taxon>
        <taxon>Tineoidea</taxon>
        <taxon>Psychidae</taxon>
        <taxon>Oiketicinae</taxon>
        <taxon>Eumeta</taxon>
    </lineage>
</organism>
<gene>
    <name evidence="1" type="ORF">EVAR_22062_1</name>
</gene>
<dbReference type="Proteomes" id="UP000299102">
    <property type="component" value="Unassembled WGS sequence"/>
</dbReference>
<protein>
    <submittedName>
        <fullName evidence="1">Uncharacterized protein</fullName>
    </submittedName>
</protein>
<reference evidence="1 2" key="1">
    <citation type="journal article" date="2019" name="Commun. Biol.">
        <title>The bagworm genome reveals a unique fibroin gene that provides high tensile strength.</title>
        <authorList>
            <person name="Kono N."/>
            <person name="Nakamura H."/>
            <person name="Ohtoshi R."/>
            <person name="Tomita M."/>
            <person name="Numata K."/>
            <person name="Arakawa K."/>
        </authorList>
    </citation>
    <scope>NUCLEOTIDE SEQUENCE [LARGE SCALE GENOMIC DNA]</scope>
</reference>
<evidence type="ECO:0000313" key="2">
    <source>
        <dbReference type="Proteomes" id="UP000299102"/>
    </source>
</evidence>